<dbReference type="PANTHER" id="PTHR18937">
    <property type="entry name" value="STRUCTURAL MAINTENANCE OF CHROMOSOMES SMC FAMILY MEMBER"/>
    <property type="match status" value="1"/>
</dbReference>
<evidence type="ECO:0000256" key="4">
    <source>
        <dbReference type="ARBA" id="ARBA00023306"/>
    </source>
</evidence>
<evidence type="ECO:0000313" key="6">
    <source>
        <dbReference type="Proteomes" id="UP001341281"/>
    </source>
</evidence>
<name>A0AAQ3X383_PASNO</name>
<sequence>MRRRRRSPPSRRREWLGVAVDLAPLPPAADSPSPSPADLLHFIRTITGTGGSEYCIDSRLVTWDDYNAKLRSLGILVKACNFLVFQVDWPFLLHGGVESISSKNPKEPTALLE</sequence>
<gene>
    <name evidence="5" type="ORF">U9M48_030414</name>
</gene>
<evidence type="ECO:0000256" key="3">
    <source>
        <dbReference type="ARBA" id="ARBA00023242"/>
    </source>
</evidence>
<dbReference type="GO" id="GO:0008278">
    <property type="term" value="C:cohesin complex"/>
    <property type="evidence" value="ECO:0007669"/>
    <property type="project" value="TreeGrafter"/>
</dbReference>
<proteinExistence type="predicted"/>
<dbReference type="InterPro" id="IPR027417">
    <property type="entry name" value="P-loop_NTPase"/>
</dbReference>
<keyword evidence="3" id="KW-0539">Nucleus</keyword>
<keyword evidence="2" id="KW-0498">Mitosis</keyword>
<dbReference type="Gene3D" id="3.40.50.300">
    <property type="entry name" value="P-loop containing nucleotide triphosphate hydrolases"/>
    <property type="match status" value="1"/>
</dbReference>
<accession>A0AAQ3X383</accession>
<dbReference type="PANTHER" id="PTHR18937:SF12">
    <property type="entry name" value="STRUCTURAL MAINTENANCE OF CHROMOSOMES PROTEIN"/>
    <property type="match status" value="1"/>
</dbReference>
<organism evidence="5 6">
    <name type="scientific">Paspalum notatum var. saurae</name>
    <dbReference type="NCBI Taxonomy" id="547442"/>
    <lineage>
        <taxon>Eukaryota</taxon>
        <taxon>Viridiplantae</taxon>
        <taxon>Streptophyta</taxon>
        <taxon>Embryophyta</taxon>
        <taxon>Tracheophyta</taxon>
        <taxon>Spermatophyta</taxon>
        <taxon>Magnoliopsida</taxon>
        <taxon>Liliopsida</taxon>
        <taxon>Poales</taxon>
        <taxon>Poaceae</taxon>
        <taxon>PACMAD clade</taxon>
        <taxon>Panicoideae</taxon>
        <taxon>Andropogonodae</taxon>
        <taxon>Paspaleae</taxon>
        <taxon>Paspalinae</taxon>
        <taxon>Paspalum</taxon>
    </lineage>
</organism>
<evidence type="ECO:0000256" key="2">
    <source>
        <dbReference type="ARBA" id="ARBA00022776"/>
    </source>
</evidence>
<evidence type="ECO:0000256" key="1">
    <source>
        <dbReference type="ARBA" id="ARBA00022618"/>
    </source>
</evidence>
<dbReference type="GO" id="GO:0007062">
    <property type="term" value="P:sister chromatid cohesion"/>
    <property type="evidence" value="ECO:0007669"/>
    <property type="project" value="TreeGrafter"/>
</dbReference>
<dbReference type="AlphaFoldDB" id="A0AAQ3X383"/>
<evidence type="ECO:0000313" key="5">
    <source>
        <dbReference type="EMBL" id="WVZ83246.1"/>
    </source>
</evidence>
<protein>
    <submittedName>
        <fullName evidence="5">Uncharacterized protein</fullName>
    </submittedName>
</protein>
<dbReference type="EMBL" id="CP144751">
    <property type="protein sequence ID" value="WVZ83246.1"/>
    <property type="molecule type" value="Genomic_DNA"/>
</dbReference>
<dbReference type="Proteomes" id="UP001341281">
    <property type="component" value="Chromosome 07"/>
</dbReference>
<dbReference type="GO" id="GO:0003677">
    <property type="term" value="F:DNA binding"/>
    <property type="evidence" value="ECO:0007669"/>
    <property type="project" value="TreeGrafter"/>
</dbReference>
<dbReference type="GO" id="GO:0005634">
    <property type="term" value="C:nucleus"/>
    <property type="evidence" value="ECO:0007669"/>
    <property type="project" value="TreeGrafter"/>
</dbReference>
<dbReference type="GO" id="GO:0051301">
    <property type="term" value="P:cell division"/>
    <property type="evidence" value="ECO:0007669"/>
    <property type="project" value="UniProtKB-KW"/>
</dbReference>
<reference evidence="5 6" key="1">
    <citation type="submission" date="2024-02" db="EMBL/GenBank/DDBJ databases">
        <title>High-quality chromosome-scale genome assembly of Pensacola bahiagrass (Paspalum notatum Flugge var. saurae).</title>
        <authorList>
            <person name="Vega J.M."/>
            <person name="Podio M."/>
            <person name="Orjuela J."/>
            <person name="Siena L.A."/>
            <person name="Pessino S.C."/>
            <person name="Combes M.C."/>
            <person name="Mariac C."/>
            <person name="Albertini E."/>
            <person name="Pupilli F."/>
            <person name="Ortiz J.P.A."/>
            <person name="Leblanc O."/>
        </authorList>
    </citation>
    <scope>NUCLEOTIDE SEQUENCE [LARGE SCALE GENOMIC DNA]</scope>
    <source>
        <strain evidence="5">R1</strain>
        <tissue evidence="5">Leaf</tissue>
    </source>
</reference>
<keyword evidence="4" id="KW-0131">Cell cycle</keyword>
<keyword evidence="6" id="KW-1185">Reference proteome</keyword>
<keyword evidence="1" id="KW-0132">Cell division</keyword>